<evidence type="ECO:0000256" key="2">
    <source>
        <dbReference type="ARBA" id="ARBA00006555"/>
    </source>
</evidence>
<evidence type="ECO:0000256" key="10">
    <source>
        <dbReference type="SAM" id="MobiDB-lite"/>
    </source>
</evidence>
<evidence type="ECO:0000313" key="14">
    <source>
        <dbReference type="Proteomes" id="UP000826722"/>
    </source>
</evidence>
<keyword evidence="5" id="KW-0997">Cell inner membrane</keyword>
<dbReference type="SUPFAM" id="SSF74653">
    <property type="entry name" value="TolA/TonB C-terminal domain"/>
    <property type="match status" value="1"/>
</dbReference>
<dbReference type="PANTHER" id="PTHR33446">
    <property type="entry name" value="PROTEIN TONB-RELATED"/>
    <property type="match status" value="1"/>
</dbReference>
<feature type="domain" description="TonB C-terminal" evidence="12">
    <location>
        <begin position="231"/>
        <end position="330"/>
    </location>
</feature>
<feature type="transmembrane region" description="Helical" evidence="11">
    <location>
        <begin position="20"/>
        <end position="42"/>
    </location>
</feature>
<dbReference type="Pfam" id="PF03544">
    <property type="entry name" value="TonB_C"/>
    <property type="match status" value="1"/>
</dbReference>
<dbReference type="RefSeq" id="WP_318840501.1">
    <property type="nucleotide sequence ID" value="NZ_AP024110.1"/>
</dbReference>
<dbReference type="GO" id="GO:0015031">
    <property type="term" value="P:protein transport"/>
    <property type="evidence" value="ECO:0007669"/>
    <property type="project" value="UniProtKB-KW"/>
</dbReference>
<reference evidence="13" key="1">
    <citation type="journal article" date="2021" name="Arch. Microbiol.">
        <title>Methyloradius palustris gen. nov., sp. nov., a methanol-oxidizing bacterium isolated from snow.</title>
        <authorList>
            <person name="Miyadera T."/>
            <person name="Kojima H."/>
            <person name="Fukui M."/>
        </authorList>
    </citation>
    <scope>NUCLEOTIDE SEQUENCE</scope>
    <source>
        <strain evidence="13">Zm11</strain>
    </source>
</reference>
<comment type="subcellular location">
    <subcellularLocation>
        <location evidence="1">Cell inner membrane</location>
        <topology evidence="1">Single-pass membrane protein</topology>
        <orientation evidence="1">Periplasmic side</orientation>
    </subcellularLocation>
</comment>
<dbReference type="GO" id="GO:0031992">
    <property type="term" value="F:energy transducer activity"/>
    <property type="evidence" value="ECO:0007669"/>
    <property type="project" value="TreeGrafter"/>
</dbReference>
<dbReference type="PANTHER" id="PTHR33446:SF11">
    <property type="entry name" value="TONB3"/>
    <property type="match status" value="1"/>
</dbReference>
<dbReference type="GO" id="GO:0098797">
    <property type="term" value="C:plasma membrane protein complex"/>
    <property type="evidence" value="ECO:0007669"/>
    <property type="project" value="TreeGrafter"/>
</dbReference>
<dbReference type="AlphaFoldDB" id="A0A8D5GAQ6"/>
<proteinExistence type="inferred from homology"/>
<evidence type="ECO:0000256" key="9">
    <source>
        <dbReference type="ARBA" id="ARBA00023136"/>
    </source>
</evidence>
<dbReference type="GO" id="GO:0055085">
    <property type="term" value="P:transmembrane transport"/>
    <property type="evidence" value="ECO:0007669"/>
    <property type="project" value="InterPro"/>
</dbReference>
<evidence type="ECO:0000256" key="11">
    <source>
        <dbReference type="SAM" id="Phobius"/>
    </source>
</evidence>
<evidence type="ECO:0000256" key="5">
    <source>
        <dbReference type="ARBA" id="ARBA00022519"/>
    </source>
</evidence>
<feature type="region of interest" description="Disordered" evidence="10">
    <location>
        <begin position="83"/>
        <end position="108"/>
    </location>
</feature>
<dbReference type="PROSITE" id="PS52015">
    <property type="entry name" value="TONB_CTD"/>
    <property type="match status" value="1"/>
</dbReference>
<sequence>MNPRIALTKWSLKLKRYTQYMGPLGIMLLVSFLLHAGLIVSLKFELPSPKFFQDKMPALDIVLVNAKTKSKPTKADLLAQANLNRGGNTDDNRHLKSALPPPKDQQLDTSIKPATEAKQAAKKLADTANQAELTQQRVAELEKQAQELMTQINAKNKVETNPTQKAAAAQTQKGQQDNTAKKLDAADLMASSLDIARFEAQIAKEQDEYQKRPKRKYIGARTQEYRFATYVEAWRQKVEKIGNLNYPEAAKTQKLYGQLRMTVSIKSDGSIESISIDQSSGSKVLDDAAKNIVTMAAPYAAFPDDIRKDTDILGITRTWTFTKQDSLATEQ</sequence>
<protein>
    <submittedName>
        <fullName evidence="13">Transporter TonB</fullName>
    </submittedName>
</protein>
<dbReference type="Proteomes" id="UP000826722">
    <property type="component" value="Chromosome"/>
</dbReference>
<dbReference type="InterPro" id="IPR006260">
    <property type="entry name" value="TonB/TolA_C"/>
</dbReference>
<keyword evidence="8 11" id="KW-1133">Transmembrane helix</keyword>
<organism evidence="13 14">
    <name type="scientific">Methyloradius palustris</name>
    <dbReference type="NCBI Taxonomy" id="2778876"/>
    <lineage>
        <taxon>Bacteria</taxon>
        <taxon>Pseudomonadati</taxon>
        <taxon>Pseudomonadota</taxon>
        <taxon>Betaproteobacteria</taxon>
        <taxon>Nitrosomonadales</taxon>
        <taxon>Methylophilaceae</taxon>
        <taxon>Methyloradius</taxon>
    </lineage>
</organism>
<evidence type="ECO:0000256" key="1">
    <source>
        <dbReference type="ARBA" id="ARBA00004383"/>
    </source>
</evidence>
<keyword evidence="7" id="KW-0653">Protein transport</keyword>
<evidence type="ECO:0000256" key="4">
    <source>
        <dbReference type="ARBA" id="ARBA00022475"/>
    </source>
</evidence>
<dbReference type="KEGG" id="mpau:ZMTM_23800"/>
<evidence type="ECO:0000259" key="12">
    <source>
        <dbReference type="PROSITE" id="PS52015"/>
    </source>
</evidence>
<dbReference type="Gene3D" id="3.30.1150.10">
    <property type="match status" value="1"/>
</dbReference>
<feature type="region of interest" description="Disordered" evidence="10">
    <location>
        <begin position="154"/>
        <end position="179"/>
    </location>
</feature>
<dbReference type="NCBIfam" id="TIGR01352">
    <property type="entry name" value="tonB_Cterm"/>
    <property type="match status" value="1"/>
</dbReference>
<comment type="similarity">
    <text evidence="2">Belongs to the TonB family.</text>
</comment>
<gene>
    <name evidence="13" type="primary">tonB3</name>
    <name evidence="13" type="ORF">ZMTM_23800</name>
</gene>
<evidence type="ECO:0000256" key="3">
    <source>
        <dbReference type="ARBA" id="ARBA00022448"/>
    </source>
</evidence>
<name>A0A8D5GAQ6_9PROT</name>
<keyword evidence="3" id="KW-0813">Transport</keyword>
<accession>A0A8D5GAQ6</accession>
<dbReference type="InterPro" id="IPR051045">
    <property type="entry name" value="TonB-dependent_transducer"/>
</dbReference>
<keyword evidence="9 11" id="KW-0472">Membrane</keyword>
<dbReference type="EMBL" id="AP024110">
    <property type="protein sequence ID" value="BCM26121.1"/>
    <property type="molecule type" value="Genomic_DNA"/>
</dbReference>
<evidence type="ECO:0000256" key="8">
    <source>
        <dbReference type="ARBA" id="ARBA00022989"/>
    </source>
</evidence>
<feature type="compositionally biased region" description="Low complexity" evidence="10">
    <location>
        <begin position="163"/>
        <end position="176"/>
    </location>
</feature>
<keyword evidence="6 11" id="KW-0812">Transmembrane</keyword>
<evidence type="ECO:0000256" key="6">
    <source>
        <dbReference type="ARBA" id="ARBA00022692"/>
    </source>
</evidence>
<dbReference type="InterPro" id="IPR037682">
    <property type="entry name" value="TonB_C"/>
</dbReference>
<keyword evidence="14" id="KW-1185">Reference proteome</keyword>
<keyword evidence="4" id="KW-1003">Cell membrane</keyword>
<evidence type="ECO:0000256" key="7">
    <source>
        <dbReference type="ARBA" id="ARBA00022927"/>
    </source>
</evidence>
<evidence type="ECO:0000313" key="13">
    <source>
        <dbReference type="EMBL" id="BCM26121.1"/>
    </source>
</evidence>